<evidence type="ECO:0000313" key="10">
    <source>
        <dbReference type="Ensembl" id="ENSNMLP00000036487.1"/>
    </source>
</evidence>
<comment type="subcellular location">
    <subcellularLocation>
        <location evidence="1">Membrane</location>
    </subcellularLocation>
</comment>
<sequence length="513" mass="55756">CLLLQCITLLNCLSKVLLCCPGVQGVFLDVPPGEAVRSLAEEETVLPCVYQPTNNTIIQVTWNKEKSDGTKEQIILAHRVNGQTGTGHESPFGTWSRRVRFKNSDPTVDSSLVIMSTEVGDQGRYSCHISTFPLGNFEKDMSLTVWTIPISSLEPVVLVEGSYGVAATCRSTLTGQSTNRTYDNGVVTSQYALYPLRGMNHKKLDCLVWHASFKSPKRISNTLVVHYPPHAEVMGFKDDWHQGLEEAALKCVSGGNPPPTTSPDGAELPEGVSPQPDGTLLFERPLSMSDAGTYRCVAKNSIGIGKAELEVTIQGIKPEQAYCRDSHSTISGRGGGVGGGGAVDYLGRPVLHNNSRRLRERLLLDRDEESQLTLNLILFCLFCAAAETRYQPPLLPTSYPIQSTEVVRHINGSLLLPASESAGSRQGSAIKTPLPLPPMSCPTYPPVTDDDDDVDEGLGGHINNPDPPEEHYSETNSSQVSYPHSDGCLRPKMRPLTPIVNPHASLIHKAQIV</sequence>
<keyword evidence="6" id="KW-0325">Glycoprotein</keyword>
<evidence type="ECO:0000313" key="11">
    <source>
        <dbReference type="Proteomes" id="UP000694523"/>
    </source>
</evidence>
<keyword evidence="3" id="KW-0677">Repeat</keyword>
<keyword evidence="5" id="KW-1015">Disulfide bond</keyword>
<dbReference type="Gene3D" id="2.60.40.10">
    <property type="entry name" value="Immunoglobulins"/>
    <property type="match status" value="3"/>
</dbReference>
<feature type="signal peptide" evidence="8">
    <location>
        <begin position="1"/>
        <end position="25"/>
    </location>
</feature>
<keyword evidence="4" id="KW-0472">Membrane</keyword>
<proteinExistence type="predicted"/>
<dbReference type="InterPro" id="IPR013783">
    <property type="entry name" value="Ig-like_fold"/>
</dbReference>
<feature type="chain" id="PRO_5034074152" description="Ig-like domain-containing protein" evidence="8">
    <location>
        <begin position="26"/>
        <end position="513"/>
    </location>
</feature>
<dbReference type="Proteomes" id="UP000694523">
    <property type="component" value="Unplaced"/>
</dbReference>
<dbReference type="Ensembl" id="ENSNMLT00000040641.1">
    <property type="protein sequence ID" value="ENSNMLP00000036487.1"/>
    <property type="gene ID" value="ENSNMLG00000022625.1"/>
</dbReference>
<feature type="domain" description="Ig-like" evidence="9">
    <location>
        <begin position="229"/>
        <end position="312"/>
    </location>
</feature>
<keyword evidence="11" id="KW-1185">Reference proteome</keyword>
<evidence type="ECO:0000256" key="6">
    <source>
        <dbReference type="ARBA" id="ARBA00023180"/>
    </source>
</evidence>
<reference evidence="10" key="2">
    <citation type="submission" date="2025-09" db="UniProtKB">
        <authorList>
            <consortium name="Ensembl"/>
        </authorList>
    </citation>
    <scope>IDENTIFICATION</scope>
</reference>
<evidence type="ECO:0000256" key="1">
    <source>
        <dbReference type="ARBA" id="ARBA00004370"/>
    </source>
</evidence>
<feature type="region of interest" description="Disordered" evidence="7">
    <location>
        <begin position="252"/>
        <end position="275"/>
    </location>
</feature>
<dbReference type="InterPro" id="IPR013106">
    <property type="entry name" value="Ig_V-set"/>
</dbReference>
<evidence type="ECO:0000256" key="3">
    <source>
        <dbReference type="ARBA" id="ARBA00022737"/>
    </source>
</evidence>
<evidence type="ECO:0000259" key="9">
    <source>
        <dbReference type="PROSITE" id="PS50835"/>
    </source>
</evidence>
<dbReference type="PANTHER" id="PTHR23277">
    <property type="entry name" value="NECTIN-RELATED"/>
    <property type="match status" value="1"/>
</dbReference>
<reference evidence="10" key="1">
    <citation type="submission" date="2025-08" db="UniProtKB">
        <authorList>
            <consortium name="Ensembl"/>
        </authorList>
    </citation>
    <scope>IDENTIFICATION</scope>
</reference>
<dbReference type="AlphaFoldDB" id="A0A8C6UKL5"/>
<accession>A0A8C6UKL5</accession>
<dbReference type="InterPro" id="IPR051427">
    <property type="entry name" value="Nectin/Nectin-like"/>
</dbReference>
<evidence type="ECO:0000256" key="7">
    <source>
        <dbReference type="SAM" id="MobiDB-lite"/>
    </source>
</evidence>
<feature type="region of interest" description="Disordered" evidence="7">
    <location>
        <begin position="418"/>
        <end position="486"/>
    </location>
</feature>
<organism evidence="10 11">
    <name type="scientific">Neogobius melanostomus</name>
    <name type="common">round goby</name>
    <dbReference type="NCBI Taxonomy" id="47308"/>
    <lineage>
        <taxon>Eukaryota</taxon>
        <taxon>Metazoa</taxon>
        <taxon>Chordata</taxon>
        <taxon>Craniata</taxon>
        <taxon>Vertebrata</taxon>
        <taxon>Euteleostomi</taxon>
        <taxon>Actinopterygii</taxon>
        <taxon>Neopterygii</taxon>
        <taxon>Teleostei</taxon>
        <taxon>Neoteleostei</taxon>
        <taxon>Acanthomorphata</taxon>
        <taxon>Gobiaria</taxon>
        <taxon>Gobiiformes</taxon>
        <taxon>Gobioidei</taxon>
        <taxon>Gobiidae</taxon>
        <taxon>Benthophilinae</taxon>
        <taxon>Neogobiini</taxon>
        <taxon>Neogobius</taxon>
    </lineage>
</organism>
<name>A0A8C6UKL5_9GOBI</name>
<dbReference type="InterPro" id="IPR036179">
    <property type="entry name" value="Ig-like_dom_sf"/>
</dbReference>
<dbReference type="GO" id="GO:0016020">
    <property type="term" value="C:membrane"/>
    <property type="evidence" value="ECO:0007669"/>
    <property type="project" value="UniProtKB-SubCell"/>
</dbReference>
<evidence type="ECO:0000256" key="8">
    <source>
        <dbReference type="SAM" id="SignalP"/>
    </source>
</evidence>
<feature type="compositionally biased region" description="Pro residues" evidence="7">
    <location>
        <begin position="434"/>
        <end position="445"/>
    </location>
</feature>
<evidence type="ECO:0000256" key="2">
    <source>
        <dbReference type="ARBA" id="ARBA00022729"/>
    </source>
</evidence>
<dbReference type="GO" id="GO:0007157">
    <property type="term" value="P:heterophilic cell-cell adhesion via plasma membrane cell adhesion molecules"/>
    <property type="evidence" value="ECO:0007669"/>
    <property type="project" value="TreeGrafter"/>
</dbReference>
<dbReference type="Pfam" id="PF07686">
    <property type="entry name" value="V-set"/>
    <property type="match status" value="1"/>
</dbReference>
<protein>
    <recommendedName>
        <fullName evidence="9">Ig-like domain-containing protein</fullName>
    </recommendedName>
</protein>
<dbReference type="InterPro" id="IPR003599">
    <property type="entry name" value="Ig_sub"/>
</dbReference>
<evidence type="ECO:0000256" key="4">
    <source>
        <dbReference type="ARBA" id="ARBA00023136"/>
    </source>
</evidence>
<dbReference type="PANTHER" id="PTHR23277:SF11">
    <property type="entry name" value="NECTIN-4"/>
    <property type="match status" value="1"/>
</dbReference>
<feature type="domain" description="Ig-like" evidence="9">
    <location>
        <begin position="21"/>
        <end position="144"/>
    </location>
</feature>
<dbReference type="SUPFAM" id="SSF48726">
    <property type="entry name" value="Immunoglobulin"/>
    <property type="match status" value="2"/>
</dbReference>
<dbReference type="GO" id="GO:0005912">
    <property type="term" value="C:adherens junction"/>
    <property type="evidence" value="ECO:0007669"/>
    <property type="project" value="TreeGrafter"/>
</dbReference>
<dbReference type="PROSITE" id="PS50835">
    <property type="entry name" value="IG_LIKE"/>
    <property type="match status" value="2"/>
</dbReference>
<evidence type="ECO:0000256" key="5">
    <source>
        <dbReference type="ARBA" id="ARBA00023157"/>
    </source>
</evidence>
<dbReference type="InterPro" id="IPR007110">
    <property type="entry name" value="Ig-like_dom"/>
</dbReference>
<dbReference type="SMART" id="SM00409">
    <property type="entry name" value="IG"/>
    <property type="match status" value="2"/>
</dbReference>
<keyword evidence="2 8" id="KW-0732">Signal</keyword>
<dbReference type="GO" id="GO:0007156">
    <property type="term" value="P:homophilic cell adhesion via plasma membrane adhesion molecules"/>
    <property type="evidence" value="ECO:0007669"/>
    <property type="project" value="TreeGrafter"/>
</dbReference>